<sequence length="124" mass="14562">MVHNKKTRKDSEKMQEKPRKKSKRIDVYYPPSKERLGSINVKIYCDRNKLEFDPNQFNFKPTTTNTLFEERSECDNETSSDSVDEASLVNDIFQHEKYTEIPQTFKETQISPDKEMGRSYVGGN</sequence>
<dbReference type="EMBL" id="BGPR01022480">
    <property type="protein sequence ID" value="GBN88819.1"/>
    <property type="molecule type" value="Genomic_DNA"/>
</dbReference>
<comment type="caution">
    <text evidence="2">The sequence shown here is derived from an EMBL/GenBank/DDBJ whole genome shotgun (WGS) entry which is preliminary data.</text>
</comment>
<protein>
    <submittedName>
        <fullName evidence="2">Uncharacterized protein</fullName>
    </submittedName>
</protein>
<name>A0A4Y2SNR7_ARAVE</name>
<evidence type="ECO:0000256" key="1">
    <source>
        <dbReference type="SAM" id="MobiDB-lite"/>
    </source>
</evidence>
<gene>
    <name evidence="2" type="ORF">AVEN_117040_1</name>
</gene>
<reference evidence="2 3" key="1">
    <citation type="journal article" date="2019" name="Sci. Rep.">
        <title>Orb-weaving spider Araneus ventricosus genome elucidates the spidroin gene catalogue.</title>
        <authorList>
            <person name="Kono N."/>
            <person name="Nakamura H."/>
            <person name="Ohtoshi R."/>
            <person name="Moran D.A.P."/>
            <person name="Shinohara A."/>
            <person name="Yoshida Y."/>
            <person name="Fujiwara M."/>
            <person name="Mori M."/>
            <person name="Tomita M."/>
            <person name="Arakawa K."/>
        </authorList>
    </citation>
    <scope>NUCLEOTIDE SEQUENCE [LARGE SCALE GENOMIC DNA]</scope>
</reference>
<keyword evidence="3" id="KW-1185">Reference proteome</keyword>
<dbReference type="Proteomes" id="UP000499080">
    <property type="component" value="Unassembled WGS sequence"/>
</dbReference>
<organism evidence="2 3">
    <name type="scientific">Araneus ventricosus</name>
    <name type="common">Orbweaver spider</name>
    <name type="synonym">Epeira ventricosa</name>
    <dbReference type="NCBI Taxonomy" id="182803"/>
    <lineage>
        <taxon>Eukaryota</taxon>
        <taxon>Metazoa</taxon>
        <taxon>Ecdysozoa</taxon>
        <taxon>Arthropoda</taxon>
        <taxon>Chelicerata</taxon>
        <taxon>Arachnida</taxon>
        <taxon>Araneae</taxon>
        <taxon>Araneomorphae</taxon>
        <taxon>Entelegynae</taxon>
        <taxon>Araneoidea</taxon>
        <taxon>Araneidae</taxon>
        <taxon>Araneus</taxon>
    </lineage>
</organism>
<dbReference type="OrthoDB" id="6435466at2759"/>
<evidence type="ECO:0000313" key="3">
    <source>
        <dbReference type="Proteomes" id="UP000499080"/>
    </source>
</evidence>
<feature type="region of interest" description="Disordered" evidence="1">
    <location>
        <begin position="1"/>
        <end position="24"/>
    </location>
</feature>
<evidence type="ECO:0000313" key="2">
    <source>
        <dbReference type="EMBL" id="GBN88819.1"/>
    </source>
</evidence>
<accession>A0A4Y2SNR7</accession>
<feature type="region of interest" description="Disordered" evidence="1">
    <location>
        <begin position="103"/>
        <end position="124"/>
    </location>
</feature>
<dbReference type="AlphaFoldDB" id="A0A4Y2SNR7"/>
<proteinExistence type="predicted"/>